<dbReference type="Gene3D" id="1.10.510.10">
    <property type="entry name" value="Transferase(Phosphotransferase) domain 1"/>
    <property type="match status" value="1"/>
</dbReference>
<evidence type="ECO:0000256" key="8">
    <source>
        <dbReference type="PROSITE-ProRule" id="PRU10141"/>
    </source>
</evidence>
<evidence type="ECO:0000256" key="1">
    <source>
        <dbReference type="ARBA" id="ARBA00001946"/>
    </source>
</evidence>
<keyword evidence="4" id="KW-0808">Transferase</keyword>
<reference evidence="12" key="1">
    <citation type="submission" date="2022-11" db="UniProtKB">
        <authorList>
            <consortium name="WormBaseParasite"/>
        </authorList>
    </citation>
    <scope>IDENTIFICATION</scope>
</reference>
<dbReference type="PROSITE" id="PS50011">
    <property type="entry name" value="PROTEIN_KINASE_DOM"/>
    <property type="match status" value="1"/>
</dbReference>
<keyword evidence="6" id="KW-0418">Kinase</keyword>
<dbReference type="AlphaFoldDB" id="A0A915EGI3"/>
<evidence type="ECO:0000256" key="3">
    <source>
        <dbReference type="ARBA" id="ARBA00022527"/>
    </source>
</evidence>
<keyword evidence="11" id="KW-1185">Reference proteome</keyword>
<dbReference type="PROSITE" id="PS00108">
    <property type="entry name" value="PROTEIN_KINASE_ST"/>
    <property type="match status" value="1"/>
</dbReference>
<feature type="binding site" evidence="8">
    <location>
        <position position="221"/>
    </location>
    <ligand>
        <name>ATP</name>
        <dbReference type="ChEBI" id="CHEBI:30616"/>
    </ligand>
</feature>
<evidence type="ECO:0000256" key="6">
    <source>
        <dbReference type="ARBA" id="ARBA00022777"/>
    </source>
</evidence>
<evidence type="ECO:0000313" key="11">
    <source>
        <dbReference type="Proteomes" id="UP000887574"/>
    </source>
</evidence>
<evidence type="ECO:0000259" key="10">
    <source>
        <dbReference type="PROSITE" id="PS50011"/>
    </source>
</evidence>
<protein>
    <submittedName>
        <fullName evidence="12">Protein kinase domain-containing protein</fullName>
    </submittedName>
</protein>
<proteinExistence type="inferred from homology"/>
<dbReference type="PANTHER" id="PTHR24349">
    <property type="entry name" value="SERINE/THREONINE-PROTEIN KINASE"/>
    <property type="match status" value="1"/>
</dbReference>
<dbReference type="InterPro" id="IPR000719">
    <property type="entry name" value="Prot_kinase_dom"/>
</dbReference>
<dbReference type="SUPFAM" id="SSF56112">
    <property type="entry name" value="Protein kinase-like (PK-like)"/>
    <property type="match status" value="1"/>
</dbReference>
<evidence type="ECO:0000256" key="9">
    <source>
        <dbReference type="SAM" id="MobiDB-lite"/>
    </source>
</evidence>
<evidence type="ECO:0000256" key="7">
    <source>
        <dbReference type="ARBA" id="ARBA00022840"/>
    </source>
</evidence>
<keyword evidence="5 8" id="KW-0547">Nucleotide-binding</keyword>
<sequence length="528" mass="59906">MAAAQILQYIAPPTPITRSHSDEPTGAVETSRQGDLKKNTMPSMFDNVDVKDLSSAVEWRRPIPPNDRFILGAESEDEDYENNSGDAFGSSPDSWVDIDVLDTKEQLVSYVDGKETPKKIFRSSLEFSLDDDSGMGISAPGSVVATDDEIVEQEEQPTELIPLRHLAIGSVCETVRHSAKKSKKLRFHDFYHLLDDHLGAGAYACVRTAVSISTGQEYAVKLVDKSEHGHTRSRIIREVEIFKLCRNQPNIVQLIEWFEDEDYFYMVFEKMRGGQLLSRIQRKVCFTEQEAGLVTRDIATALKFLHDRGIAHRDVKPENILCTDFDQISPVKLCDLDLASKPTRASRQLLPEVHSEPDLASPVGSAEFMAPEVVDAFVGESLKYDKRCDMWSLGVIIYIMLCGYPPFYGECDRDNCGWDQGESCSDCQDNLFHRIQKGQFYFPEEEWANISNEAKDLIIHLLVRDVRERYTADQVLKHAWVVHTAPSSNTVLQTATNLSRNESQRDVQQMNEIFKNHRIHENDTFYIG</sequence>
<organism evidence="11 12">
    <name type="scientific">Ditylenchus dipsaci</name>
    <dbReference type="NCBI Taxonomy" id="166011"/>
    <lineage>
        <taxon>Eukaryota</taxon>
        <taxon>Metazoa</taxon>
        <taxon>Ecdysozoa</taxon>
        <taxon>Nematoda</taxon>
        <taxon>Chromadorea</taxon>
        <taxon>Rhabditida</taxon>
        <taxon>Tylenchina</taxon>
        <taxon>Tylenchomorpha</taxon>
        <taxon>Sphaerularioidea</taxon>
        <taxon>Anguinidae</taxon>
        <taxon>Anguininae</taxon>
        <taxon>Ditylenchus</taxon>
    </lineage>
</organism>
<dbReference type="Pfam" id="PF00069">
    <property type="entry name" value="Pkinase"/>
    <property type="match status" value="1"/>
</dbReference>
<keyword evidence="7 8" id="KW-0067">ATP-binding</keyword>
<dbReference type="Gene3D" id="3.30.200.20">
    <property type="entry name" value="Phosphorylase Kinase, domain 1"/>
    <property type="match status" value="1"/>
</dbReference>
<name>A0A915EGI3_9BILA</name>
<dbReference type="InterPro" id="IPR050205">
    <property type="entry name" value="CDPK_Ser/Thr_kinases"/>
</dbReference>
<comment type="similarity">
    <text evidence="2">Belongs to the protein kinase superfamily. CAMK Ser/Thr protein kinase family.</text>
</comment>
<evidence type="ECO:0000313" key="12">
    <source>
        <dbReference type="WBParaSite" id="jg6100.2"/>
    </source>
</evidence>
<dbReference type="PROSITE" id="PS00107">
    <property type="entry name" value="PROTEIN_KINASE_ATP"/>
    <property type="match status" value="1"/>
</dbReference>
<dbReference type="SMART" id="SM00220">
    <property type="entry name" value="S_TKc"/>
    <property type="match status" value="1"/>
</dbReference>
<dbReference type="FunFam" id="1.10.510.10:FF:000571">
    <property type="entry name" value="Maternal embryonic leucine zipper kinase"/>
    <property type="match status" value="1"/>
</dbReference>
<dbReference type="GO" id="GO:0005524">
    <property type="term" value="F:ATP binding"/>
    <property type="evidence" value="ECO:0007669"/>
    <property type="project" value="UniProtKB-UniRule"/>
</dbReference>
<evidence type="ECO:0000256" key="5">
    <source>
        <dbReference type="ARBA" id="ARBA00022741"/>
    </source>
</evidence>
<dbReference type="GO" id="GO:0004674">
    <property type="term" value="F:protein serine/threonine kinase activity"/>
    <property type="evidence" value="ECO:0007669"/>
    <property type="project" value="UniProtKB-KW"/>
</dbReference>
<accession>A0A915EGI3</accession>
<keyword evidence="3" id="KW-0723">Serine/threonine-protein kinase</keyword>
<evidence type="ECO:0000256" key="4">
    <source>
        <dbReference type="ARBA" id="ARBA00022679"/>
    </source>
</evidence>
<feature type="domain" description="Protein kinase" evidence="10">
    <location>
        <begin position="192"/>
        <end position="481"/>
    </location>
</feature>
<dbReference type="Proteomes" id="UP000887574">
    <property type="component" value="Unplaced"/>
</dbReference>
<dbReference type="InterPro" id="IPR008271">
    <property type="entry name" value="Ser/Thr_kinase_AS"/>
</dbReference>
<dbReference type="InterPro" id="IPR011009">
    <property type="entry name" value="Kinase-like_dom_sf"/>
</dbReference>
<dbReference type="FunFam" id="3.30.200.20:FF:000093">
    <property type="entry name" value="Putative map kinase-interacting serine/threonine-protein kinase 1"/>
    <property type="match status" value="1"/>
</dbReference>
<dbReference type="WBParaSite" id="jg6100.2">
    <property type="protein sequence ID" value="jg6100.2"/>
    <property type="gene ID" value="jg6100"/>
</dbReference>
<dbReference type="InterPro" id="IPR017441">
    <property type="entry name" value="Protein_kinase_ATP_BS"/>
</dbReference>
<evidence type="ECO:0000256" key="2">
    <source>
        <dbReference type="ARBA" id="ARBA00006692"/>
    </source>
</evidence>
<feature type="region of interest" description="Disordered" evidence="9">
    <location>
        <begin position="1"/>
        <end position="43"/>
    </location>
</feature>
<comment type="cofactor">
    <cofactor evidence="1">
        <name>Mg(2+)</name>
        <dbReference type="ChEBI" id="CHEBI:18420"/>
    </cofactor>
</comment>